<feature type="transmembrane region" description="Helical" evidence="1">
    <location>
        <begin position="72"/>
        <end position="93"/>
    </location>
</feature>
<keyword evidence="1" id="KW-0472">Membrane</keyword>
<dbReference type="eggNOG" id="ENOG502ZAA4">
    <property type="taxonomic scope" value="Bacteria"/>
</dbReference>
<keyword evidence="1" id="KW-1133">Transmembrane helix</keyword>
<protein>
    <recommendedName>
        <fullName evidence="4">DUF3120 domain-containing protein</fullName>
    </recommendedName>
</protein>
<evidence type="ECO:0000313" key="2">
    <source>
        <dbReference type="EMBL" id="ABW29541.1"/>
    </source>
</evidence>
<feature type="transmembrane region" description="Helical" evidence="1">
    <location>
        <begin position="180"/>
        <end position="198"/>
    </location>
</feature>
<dbReference type="HOGENOM" id="CLU_086048_0_0_3"/>
<dbReference type="KEGG" id="amr:AM1_4567"/>
<gene>
    <name evidence="2" type="ordered locus">AM1_4567</name>
</gene>
<organism evidence="2 3">
    <name type="scientific">Acaryochloris marina (strain MBIC 11017)</name>
    <dbReference type="NCBI Taxonomy" id="329726"/>
    <lineage>
        <taxon>Bacteria</taxon>
        <taxon>Bacillati</taxon>
        <taxon>Cyanobacteriota</taxon>
        <taxon>Cyanophyceae</taxon>
        <taxon>Acaryochloridales</taxon>
        <taxon>Acaryochloridaceae</taxon>
        <taxon>Acaryochloris</taxon>
    </lineage>
</organism>
<sequence>MKQTFQSSLRQTIQSMGTFQSWLLFGAAMFLVSLPVLIQAPLVRTWPWLSLVATGGWLLGSYGLMRQDKTHIWGDLLFGFALAWFSGSIYWGWFRAEPLWHVPMEAIGLPVAIWALLNSRFKIGSLFFLGSLIGSTVTDVYFFLVDLMPTWRVLIQTDQTEAMALLPQALEHTQTPWGRFWAMVLVVGLCVISIRPLLPPDTWTGQKDQLCWWAFSGSVLGTLLVDSLFLLVATQF</sequence>
<dbReference type="STRING" id="329726.AM1_4567"/>
<evidence type="ECO:0008006" key="4">
    <source>
        <dbReference type="Google" id="ProtNLM"/>
    </source>
</evidence>
<feature type="transmembrane region" description="Helical" evidence="1">
    <location>
        <begin position="21"/>
        <end position="40"/>
    </location>
</feature>
<dbReference type="RefSeq" id="WP_012164850.1">
    <property type="nucleotide sequence ID" value="NC_009925.1"/>
</dbReference>
<evidence type="ECO:0000313" key="3">
    <source>
        <dbReference type="Proteomes" id="UP000000268"/>
    </source>
</evidence>
<feature type="transmembrane region" description="Helical" evidence="1">
    <location>
        <begin position="99"/>
        <end position="117"/>
    </location>
</feature>
<dbReference type="OrthoDB" id="508743at2"/>
<name>B0BZ97_ACAM1</name>
<keyword evidence="1" id="KW-0812">Transmembrane</keyword>
<dbReference type="EMBL" id="CP000828">
    <property type="protein sequence ID" value="ABW29541.1"/>
    <property type="molecule type" value="Genomic_DNA"/>
</dbReference>
<evidence type="ECO:0000256" key="1">
    <source>
        <dbReference type="SAM" id="Phobius"/>
    </source>
</evidence>
<dbReference type="InterPro" id="IPR021468">
    <property type="entry name" value="DUF3120"/>
</dbReference>
<keyword evidence="3" id="KW-1185">Reference proteome</keyword>
<proteinExistence type="predicted"/>
<accession>B0BZ97</accession>
<reference evidence="2 3" key="1">
    <citation type="journal article" date="2008" name="Proc. Natl. Acad. Sci. U.S.A.">
        <title>Niche adaptation and genome expansion in the chlorophyll d-producing cyanobacterium Acaryochloris marina.</title>
        <authorList>
            <person name="Swingley W.D."/>
            <person name="Chen M."/>
            <person name="Cheung P.C."/>
            <person name="Conrad A.L."/>
            <person name="Dejesa L.C."/>
            <person name="Hao J."/>
            <person name="Honchak B.M."/>
            <person name="Karbach L.E."/>
            <person name="Kurdoglu A."/>
            <person name="Lahiri S."/>
            <person name="Mastrian S.D."/>
            <person name="Miyashita H."/>
            <person name="Page L."/>
            <person name="Ramakrishna P."/>
            <person name="Satoh S."/>
            <person name="Sattley W.M."/>
            <person name="Shimada Y."/>
            <person name="Taylor H.L."/>
            <person name="Tomo T."/>
            <person name="Tsuchiya T."/>
            <person name="Wang Z.T."/>
            <person name="Raymond J."/>
            <person name="Mimuro M."/>
            <person name="Blankenship R.E."/>
            <person name="Touchman J.W."/>
        </authorList>
    </citation>
    <scope>NUCLEOTIDE SEQUENCE [LARGE SCALE GENOMIC DNA]</scope>
    <source>
        <strain evidence="3">MBIC 11017</strain>
    </source>
</reference>
<dbReference type="AlphaFoldDB" id="B0BZ97"/>
<feature type="transmembrane region" description="Helical" evidence="1">
    <location>
        <begin position="210"/>
        <end position="233"/>
    </location>
</feature>
<feature type="transmembrane region" description="Helical" evidence="1">
    <location>
        <begin position="124"/>
        <end position="144"/>
    </location>
</feature>
<dbReference type="Proteomes" id="UP000000268">
    <property type="component" value="Chromosome"/>
</dbReference>
<feature type="transmembrane region" description="Helical" evidence="1">
    <location>
        <begin position="46"/>
        <end position="65"/>
    </location>
</feature>
<dbReference type="Pfam" id="PF11318">
    <property type="entry name" value="DUF3120"/>
    <property type="match status" value="1"/>
</dbReference>